<dbReference type="AlphaFoldDB" id="I0WHK2"/>
<sequence length="389" mass="43063">MAPYTRRMTTAPDPFATLTMDGEQFEDGRLPVRALAELQRYVAIVLRAAELKWLDANPGKELPEDFHDSFELTIAEVRPGSATSVLERPQTSVYDSYYEEGRLDFEAALNEVLNDQSPDLWHPLVATEEFGEFGSSLDDGEFMSVPVANDSNSSLRVTPSSYQNKIRTAHKAATSVSLPPTLAIERRKESGWVVARLVALNGLESKFTLLLDGREVNGKFKEPEIFDDMKAVLGTSEKSPVVRIFGRLSFVGEDISRILEATKVQVLEVDGEPWSGRFIELAQLSEGWNDEARSSEAVAFSAIDGAREILRHVAKIGREIPGIYPSEDGGVSLEWASPQRVITIEVSPDGVYEMNRYSRDGESSAVEPTENLDGVKKFIDDTDVEAVRG</sequence>
<name>I0WHK2_RHOOP</name>
<accession>I0WHK2</accession>
<evidence type="ECO:0000313" key="1">
    <source>
        <dbReference type="EMBL" id="EID75868.1"/>
    </source>
</evidence>
<organism evidence="1 2">
    <name type="scientific">Rhodococcus opacus RKJ300 = JCM 13270</name>
    <dbReference type="NCBI Taxonomy" id="1165867"/>
    <lineage>
        <taxon>Bacteria</taxon>
        <taxon>Bacillati</taxon>
        <taxon>Actinomycetota</taxon>
        <taxon>Actinomycetes</taxon>
        <taxon>Mycobacteriales</taxon>
        <taxon>Nocardiaceae</taxon>
        <taxon>Rhodococcus</taxon>
    </lineage>
</organism>
<dbReference type="Proteomes" id="UP000006447">
    <property type="component" value="Unassembled WGS sequence"/>
</dbReference>
<protein>
    <submittedName>
        <fullName evidence="1">Uncharacterized protein</fullName>
    </submittedName>
</protein>
<evidence type="ECO:0000313" key="2">
    <source>
        <dbReference type="Proteomes" id="UP000006447"/>
    </source>
</evidence>
<reference evidence="1 2" key="1">
    <citation type="journal article" date="2012" name="J. Bacteriol.">
        <title>Draft genome sequence of the nitrophenol-degrading actinomycete Rhodococcus imtechensis RKJ300.</title>
        <authorList>
            <person name="Vikram S."/>
            <person name="Kumar S."/>
            <person name="Subramanian S."/>
            <person name="Raghava G.P."/>
        </authorList>
    </citation>
    <scope>NUCLEOTIDE SEQUENCE [LARGE SCALE GENOMIC DNA]</scope>
    <source>
        <strain evidence="1 2">RKJ300</strain>
    </source>
</reference>
<gene>
    <name evidence="1" type="ORF">W59_27231</name>
</gene>
<proteinExistence type="predicted"/>
<comment type="caution">
    <text evidence="1">The sequence shown here is derived from an EMBL/GenBank/DDBJ whole genome shotgun (WGS) entry which is preliminary data.</text>
</comment>
<dbReference type="EMBL" id="AJJH01000148">
    <property type="protein sequence ID" value="EID75868.1"/>
    <property type="molecule type" value="Genomic_DNA"/>
</dbReference>